<evidence type="ECO:0000313" key="2">
    <source>
        <dbReference type="Proteomes" id="UP001066276"/>
    </source>
</evidence>
<organism evidence="1 2">
    <name type="scientific">Pleurodeles waltl</name>
    <name type="common">Iberian ribbed newt</name>
    <dbReference type="NCBI Taxonomy" id="8319"/>
    <lineage>
        <taxon>Eukaryota</taxon>
        <taxon>Metazoa</taxon>
        <taxon>Chordata</taxon>
        <taxon>Craniata</taxon>
        <taxon>Vertebrata</taxon>
        <taxon>Euteleostomi</taxon>
        <taxon>Amphibia</taxon>
        <taxon>Batrachia</taxon>
        <taxon>Caudata</taxon>
        <taxon>Salamandroidea</taxon>
        <taxon>Salamandridae</taxon>
        <taxon>Pleurodelinae</taxon>
        <taxon>Pleurodeles</taxon>
    </lineage>
</organism>
<gene>
    <name evidence="1" type="ORF">NDU88_002100</name>
</gene>
<comment type="caution">
    <text evidence="1">The sequence shown here is derived from an EMBL/GenBank/DDBJ whole genome shotgun (WGS) entry which is preliminary data.</text>
</comment>
<protein>
    <submittedName>
        <fullName evidence="1">Uncharacterized protein</fullName>
    </submittedName>
</protein>
<evidence type="ECO:0000313" key="1">
    <source>
        <dbReference type="EMBL" id="KAJ1185306.1"/>
    </source>
</evidence>
<proteinExistence type="predicted"/>
<keyword evidence="2" id="KW-1185">Reference proteome</keyword>
<dbReference type="Proteomes" id="UP001066276">
    <property type="component" value="Chromosome 3_1"/>
</dbReference>
<reference evidence="1" key="1">
    <citation type="journal article" date="2022" name="bioRxiv">
        <title>Sequencing and chromosome-scale assembly of the giantPleurodeles waltlgenome.</title>
        <authorList>
            <person name="Brown T."/>
            <person name="Elewa A."/>
            <person name="Iarovenko S."/>
            <person name="Subramanian E."/>
            <person name="Araus A.J."/>
            <person name="Petzold A."/>
            <person name="Susuki M."/>
            <person name="Suzuki K.-i.T."/>
            <person name="Hayashi T."/>
            <person name="Toyoda A."/>
            <person name="Oliveira C."/>
            <person name="Osipova E."/>
            <person name="Leigh N.D."/>
            <person name="Simon A."/>
            <person name="Yun M.H."/>
        </authorList>
    </citation>
    <scope>NUCLEOTIDE SEQUENCE</scope>
    <source>
        <strain evidence="1">20211129_DDA</strain>
        <tissue evidence="1">Liver</tissue>
    </source>
</reference>
<dbReference type="EMBL" id="JANPWB010000005">
    <property type="protein sequence ID" value="KAJ1185306.1"/>
    <property type="molecule type" value="Genomic_DNA"/>
</dbReference>
<name>A0AAV7UAB6_PLEWA</name>
<accession>A0AAV7UAB6</accession>
<sequence length="123" mass="12346">MEPAELLVCDGCSCTRRDFSVCHADTENQCGALLGGPTTPVPASQLVLADSAPVAAGDLLGAVVRGGFLEGEMDAAVVSPWEFSGVAEGDVGASGEDGVQRVASGVCWGSDELSESKSGEVGD</sequence>
<dbReference type="AlphaFoldDB" id="A0AAV7UAB6"/>